<dbReference type="InterPro" id="IPR037682">
    <property type="entry name" value="TonB_C"/>
</dbReference>
<proteinExistence type="inferred from homology"/>
<dbReference type="PANTHER" id="PTHR33446:SF2">
    <property type="entry name" value="PROTEIN TONB"/>
    <property type="match status" value="1"/>
</dbReference>
<name>A0A1F5EWS2_9BACT</name>
<dbReference type="STRING" id="1817816.A2Y64_08315"/>
<sequence>MANEDKSGGRLFDAKAKRGLFLQALLLSILCCQVVVLGMSNFVGPVQPFVLQRNVQQLENIEVIKPPSKTIQIPEVKPPPKLVQAAPEISEDEEAAETIDIPTFEHVVVEDSGHSVFSDLGPIGGDDVGEERGLTPPEKISAPEPVYPPMLKEAGWSGSCSIGLYIDEAGNIGKVWVIRSTGKPEADQAAIEAAWASQWRPATQNGVPIAKKISITYEFEIDVY</sequence>
<reference evidence="12 13" key="1">
    <citation type="journal article" date="2016" name="Nat. Commun.">
        <title>Thousands of microbial genomes shed light on interconnected biogeochemical processes in an aquifer system.</title>
        <authorList>
            <person name="Anantharaman K."/>
            <person name="Brown C.T."/>
            <person name="Hug L.A."/>
            <person name="Sharon I."/>
            <person name="Castelle C.J."/>
            <person name="Probst A.J."/>
            <person name="Thomas B.C."/>
            <person name="Singh A."/>
            <person name="Wilkins M.J."/>
            <person name="Karaoz U."/>
            <person name="Brodie E.L."/>
            <person name="Williams K.H."/>
            <person name="Hubbard S.S."/>
            <person name="Banfield J.F."/>
        </authorList>
    </citation>
    <scope>NUCLEOTIDE SEQUENCE [LARGE SCALE GENOMIC DNA]</scope>
</reference>
<evidence type="ECO:0000313" key="12">
    <source>
        <dbReference type="EMBL" id="OGD71839.1"/>
    </source>
</evidence>
<dbReference type="AlphaFoldDB" id="A0A1F5EWS2"/>
<dbReference type="InterPro" id="IPR051045">
    <property type="entry name" value="TonB-dependent_transducer"/>
</dbReference>
<keyword evidence="3" id="KW-0813">Transport</keyword>
<dbReference type="GO" id="GO:0098797">
    <property type="term" value="C:plasma membrane protein complex"/>
    <property type="evidence" value="ECO:0007669"/>
    <property type="project" value="TreeGrafter"/>
</dbReference>
<feature type="transmembrane region" description="Helical" evidence="10">
    <location>
        <begin position="20"/>
        <end position="43"/>
    </location>
</feature>
<evidence type="ECO:0000256" key="2">
    <source>
        <dbReference type="ARBA" id="ARBA00006555"/>
    </source>
</evidence>
<keyword evidence="4" id="KW-1003">Cell membrane</keyword>
<dbReference type="GO" id="GO:0031992">
    <property type="term" value="F:energy transducer activity"/>
    <property type="evidence" value="ECO:0007669"/>
    <property type="project" value="TreeGrafter"/>
</dbReference>
<protein>
    <recommendedName>
        <fullName evidence="11">TonB C-terminal domain-containing protein</fullName>
    </recommendedName>
</protein>
<keyword evidence="7" id="KW-0653">Protein transport</keyword>
<dbReference type="GO" id="GO:0015031">
    <property type="term" value="P:protein transport"/>
    <property type="evidence" value="ECO:0007669"/>
    <property type="project" value="UniProtKB-KW"/>
</dbReference>
<comment type="caution">
    <text evidence="12">The sequence shown here is derived from an EMBL/GenBank/DDBJ whole genome shotgun (WGS) entry which is preliminary data.</text>
</comment>
<evidence type="ECO:0000256" key="3">
    <source>
        <dbReference type="ARBA" id="ARBA00022448"/>
    </source>
</evidence>
<evidence type="ECO:0000256" key="8">
    <source>
        <dbReference type="ARBA" id="ARBA00022989"/>
    </source>
</evidence>
<evidence type="ECO:0000256" key="6">
    <source>
        <dbReference type="ARBA" id="ARBA00022692"/>
    </source>
</evidence>
<dbReference type="NCBIfam" id="TIGR01352">
    <property type="entry name" value="tonB_Cterm"/>
    <property type="match status" value="1"/>
</dbReference>
<accession>A0A1F5EWS2</accession>
<comment type="subcellular location">
    <subcellularLocation>
        <location evidence="1">Cell inner membrane</location>
        <topology evidence="1">Single-pass membrane protein</topology>
        <orientation evidence="1">Periplasmic side</orientation>
    </subcellularLocation>
</comment>
<organism evidence="12 13">
    <name type="scientific">Candidatus Coatesbacteria bacterium RBG_13_66_14</name>
    <dbReference type="NCBI Taxonomy" id="1817816"/>
    <lineage>
        <taxon>Bacteria</taxon>
        <taxon>Candidatus Coatesiibacteriota</taxon>
    </lineage>
</organism>
<dbReference type="PANTHER" id="PTHR33446">
    <property type="entry name" value="PROTEIN TONB-RELATED"/>
    <property type="match status" value="1"/>
</dbReference>
<dbReference type="Proteomes" id="UP000177187">
    <property type="component" value="Unassembled WGS sequence"/>
</dbReference>
<dbReference type="SUPFAM" id="SSF74653">
    <property type="entry name" value="TolA/TonB C-terminal domain"/>
    <property type="match status" value="1"/>
</dbReference>
<dbReference type="EMBL" id="MFAF01000139">
    <property type="protein sequence ID" value="OGD71839.1"/>
    <property type="molecule type" value="Genomic_DNA"/>
</dbReference>
<dbReference type="GO" id="GO:0055085">
    <property type="term" value="P:transmembrane transport"/>
    <property type="evidence" value="ECO:0007669"/>
    <property type="project" value="InterPro"/>
</dbReference>
<dbReference type="PROSITE" id="PS52015">
    <property type="entry name" value="TONB_CTD"/>
    <property type="match status" value="1"/>
</dbReference>
<evidence type="ECO:0000259" key="11">
    <source>
        <dbReference type="PROSITE" id="PS52015"/>
    </source>
</evidence>
<dbReference type="Pfam" id="PF03544">
    <property type="entry name" value="TonB_C"/>
    <property type="match status" value="1"/>
</dbReference>
<dbReference type="Gene3D" id="3.30.1150.10">
    <property type="match status" value="1"/>
</dbReference>
<evidence type="ECO:0000256" key="1">
    <source>
        <dbReference type="ARBA" id="ARBA00004383"/>
    </source>
</evidence>
<keyword evidence="6 10" id="KW-0812">Transmembrane</keyword>
<evidence type="ECO:0000256" key="10">
    <source>
        <dbReference type="SAM" id="Phobius"/>
    </source>
</evidence>
<gene>
    <name evidence="12" type="ORF">A2Y64_08315</name>
</gene>
<evidence type="ECO:0000313" key="13">
    <source>
        <dbReference type="Proteomes" id="UP000177187"/>
    </source>
</evidence>
<keyword evidence="9 10" id="KW-0472">Membrane</keyword>
<keyword evidence="5" id="KW-0997">Cell inner membrane</keyword>
<keyword evidence="8 10" id="KW-1133">Transmembrane helix</keyword>
<evidence type="ECO:0000256" key="9">
    <source>
        <dbReference type="ARBA" id="ARBA00023136"/>
    </source>
</evidence>
<dbReference type="InterPro" id="IPR006260">
    <property type="entry name" value="TonB/TolA_C"/>
</dbReference>
<evidence type="ECO:0000256" key="7">
    <source>
        <dbReference type="ARBA" id="ARBA00022927"/>
    </source>
</evidence>
<feature type="domain" description="TonB C-terminal" evidence="11">
    <location>
        <begin position="132"/>
        <end position="224"/>
    </location>
</feature>
<evidence type="ECO:0000256" key="4">
    <source>
        <dbReference type="ARBA" id="ARBA00022475"/>
    </source>
</evidence>
<evidence type="ECO:0000256" key="5">
    <source>
        <dbReference type="ARBA" id="ARBA00022519"/>
    </source>
</evidence>
<comment type="similarity">
    <text evidence="2">Belongs to the TonB family.</text>
</comment>